<feature type="domain" description="Nudix hydrolase" evidence="3">
    <location>
        <begin position="7"/>
        <end position="140"/>
    </location>
</feature>
<dbReference type="PANTHER" id="PTHR43046:SF14">
    <property type="entry name" value="MUTT_NUDIX FAMILY PROTEIN"/>
    <property type="match status" value="1"/>
</dbReference>
<accession>A0A1G1WA84</accession>
<evidence type="ECO:0000256" key="1">
    <source>
        <dbReference type="ARBA" id="ARBA00001946"/>
    </source>
</evidence>
<reference evidence="4 5" key="1">
    <citation type="journal article" date="2016" name="Nat. Commun.">
        <title>Thousands of microbial genomes shed light on interconnected biogeochemical processes in an aquifer system.</title>
        <authorList>
            <person name="Anantharaman K."/>
            <person name="Brown C.T."/>
            <person name="Hug L.A."/>
            <person name="Sharon I."/>
            <person name="Castelle C.J."/>
            <person name="Probst A.J."/>
            <person name="Thomas B.C."/>
            <person name="Singh A."/>
            <person name="Wilkins M.J."/>
            <person name="Karaoz U."/>
            <person name="Brodie E.L."/>
            <person name="Williams K.H."/>
            <person name="Hubbard S.S."/>
            <person name="Banfield J.F."/>
        </authorList>
    </citation>
    <scope>NUCLEOTIDE SEQUENCE [LARGE SCALE GENOMIC DNA]</scope>
</reference>
<dbReference type="GO" id="GO:0016787">
    <property type="term" value="F:hydrolase activity"/>
    <property type="evidence" value="ECO:0007669"/>
    <property type="project" value="UniProtKB-KW"/>
</dbReference>
<dbReference type="InterPro" id="IPR015797">
    <property type="entry name" value="NUDIX_hydrolase-like_dom_sf"/>
</dbReference>
<keyword evidence="2" id="KW-0378">Hydrolase</keyword>
<dbReference type="PROSITE" id="PS51462">
    <property type="entry name" value="NUDIX"/>
    <property type="match status" value="1"/>
</dbReference>
<dbReference type="CDD" id="cd04683">
    <property type="entry name" value="NUDIX_Hydrolase"/>
    <property type="match status" value="1"/>
</dbReference>
<dbReference type="PANTHER" id="PTHR43046">
    <property type="entry name" value="GDP-MANNOSE MANNOSYL HYDROLASE"/>
    <property type="match status" value="1"/>
</dbReference>
<dbReference type="PROSITE" id="PS00893">
    <property type="entry name" value="NUDIX_BOX"/>
    <property type="match status" value="1"/>
</dbReference>
<evidence type="ECO:0000256" key="2">
    <source>
        <dbReference type="ARBA" id="ARBA00022801"/>
    </source>
</evidence>
<proteinExistence type="predicted"/>
<dbReference type="AlphaFoldDB" id="A0A1G1WA84"/>
<dbReference type="Pfam" id="PF00293">
    <property type="entry name" value="NUDIX"/>
    <property type="match status" value="1"/>
</dbReference>
<dbReference type="EMBL" id="MHCQ01000025">
    <property type="protein sequence ID" value="OGY24440.1"/>
    <property type="molecule type" value="Genomic_DNA"/>
</dbReference>
<dbReference type="InterPro" id="IPR000086">
    <property type="entry name" value="NUDIX_hydrolase_dom"/>
</dbReference>
<comment type="cofactor">
    <cofactor evidence="1">
        <name>Mg(2+)</name>
        <dbReference type="ChEBI" id="CHEBI:18420"/>
    </cofactor>
</comment>
<dbReference type="InterPro" id="IPR020084">
    <property type="entry name" value="NUDIX_hydrolase_CS"/>
</dbReference>
<evidence type="ECO:0000259" key="3">
    <source>
        <dbReference type="PROSITE" id="PS51462"/>
    </source>
</evidence>
<gene>
    <name evidence="4" type="ORF">A2Y57_02090</name>
</gene>
<organism evidence="4 5">
    <name type="scientific">Candidatus Woykebacteria bacterium RBG_13_40_7b</name>
    <dbReference type="NCBI Taxonomy" id="1802594"/>
    <lineage>
        <taxon>Bacteria</taxon>
        <taxon>Candidatus Woykeibacteriota</taxon>
    </lineage>
</organism>
<evidence type="ECO:0000313" key="4">
    <source>
        <dbReference type="EMBL" id="OGY24440.1"/>
    </source>
</evidence>
<dbReference type="Gene3D" id="3.90.79.10">
    <property type="entry name" value="Nucleoside Triphosphate Pyrophosphohydrolase"/>
    <property type="match status" value="1"/>
</dbReference>
<name>A0A1G1WA84_9BACT</name>
<sequence length="146" mass="16942">MNKERHTLRTAVYLILQKGNQILLLLRKNTGYKDGNYSLPSGHLEGGESATDALIRETKEEIGVGLKKENLEISHVIHRRSGELEYIDLFFTTKNWQGTPQNSEPEKHGEVKWVSISDLPKNMVPEIRHAIENYQKENYFSEFDWD</sequence>
<dbReference type="Proteomes" id="UP000177103">
    <property type="component" value="Unassembled WGS sequence"/>
</dbReference>
<evidence type="ECO:0000313" key="5">
    <source>
        <dbReference type="Proteomes" id="UP000177103"/>
    </source>
</evidence>
<protein>
    <recommendedName>
        <fullName evidence="3">Nudix hydrolase domain-containing protein</fullName>
    </recommendedName>
</protein>
<comment type="caution">
    <text evidence="4">The sequence shown here is derived from an EMBL/GenBank/DDBJ whole genome shotgun (WGS) entry which is preliminary data.</text>
</comment>
<dbReference type="SUPFAM" id="SSF55811">
    <property type="entry name" value="Nudix"/>
    <property type="match status" value="1"/>
</dbReference>